<evidence type="ECO:0000256" key="10">
    <source>
        <dbReference type="ARBA" id="ARBA00022670"/>
    </source>
</evidence>
<comment type="pathway">
    <text evidence="26">Glycan biosynthesis.</text>
</comment>
<dbReference type="InterPro" id="IPR050396">
    <property type="entry name" value="Glycosyltr_51/Transpeptidase"/>
</dbReference>
<sequence>MSRRRKKRLSFFRLFLLLVSLLGLFLMAGGAGAFLYSLRDLPSFDPRKLSGSSSTLLYDSQGKLIAEVGTQYRVPVKLGEVPLEVQNAFLAVEDARFYEHIGIDFRGVLRALWNNLTKKGIYEGGSTITQQLARNCFLSQERTWKRKIQEAILALAIERHYRKQEILEFYLNHVYFGAGAYGIQAAARTYFNKDVSQLTLEEGALLAGLVQAPSAYSPFENPKAALDRRNVVLDAMVRWGFLDPVKAQALKEKPLKLNPGFNGSGAPGAYFVDYVTEQLVARYGADRVFREGLRVYTTLDSRIQEIAERVLNDPQNFPSSVRDEQGVLQPQAAVVIIEPQTGSILALVGGRGQPSVRQGFNRAVHARRQPGSAFKPLIAYAPAVEYLGYAPATVLDDIPVRFGSYEPRNYDGRYRGLITLRTALTYSVNTIAVQLLDKVGMEKAAEFVSRLGIKIDPRRERLGIALGGLDEGVTPLQMAQAYAALANQGRLAPATAILRVETRAGAVLEEHQVRPVQVMKPTTAYLVTDMLRSAVEKGTGQNARLGGWPVAGKTGTTDECKDAWFCGYTPQLVGVVWMGYDRPRAMKGEYGGGKPATIWRKIMAEALRDTPPRDFPRPPGIVTATVDGKSGLLPGPLTPPEDLVTDIFAEGTVPSQVDDTRVLVELCAATGLLATEHCPEKVTKVMIKRPYQVPSCVEDYHLRVPTATCNLHQQPITPPPEKAPSDQEKEGSVDHAGRKDRRPPLRLPSAPGSGLAGKAPRRD</sequence>
<keyword evidence="12" id="KW-0808">Transferase</keyword>
<evidence type="ECO:0000256" key="26">
    <source>
        <dbReference type="ARBA" id="ARBA00060592"/>
    </source>
</evidence>
<dbReference type="EMBL" id="QSLN01000006">
    <property type="protein sequence ID" value="RDV83200.1"/>
    <property type="molecule type" value="Genomic_DNA"/>
</dbReference>
<evidence type="ECO:0000256" key="15">
    <source>
        <dbReference type="ARBA" id="ARBA00022960"/>
    </source>
</evidence>
<comment type="caution">
    <text evidence="30">The sequence shown here is derived from an EMBL/GenBank/DDBJ whole genome shotgun (WGS) entry which is preliminary data.</text>
</comment>
<keyword evidence="13" id="KW-0812">Transmembrane</keyword>
<evidence type="ECO:0000256" key="21">
    <source>
        <dbReference type="ARBA" id="ARBA00023268"/>
    </source>
</evidence>
<keyword evidence="21" id="KW-0511">Multifunctional enzyme</keyword>
<evidence type="ECO:0000256" key="3">
    <source>
        <dbReference type="ARBA" id="ARBA00004752"/>
    </source>
</evidence>
<dbReference type="PANTHER" id="PTHR32282:SF11">
    <property type="entry name" value="PENICILLIN-BINDING PROTEIN 1B"/>
    <property type="match status" value="1"/>
</dbReference>
<comment type="subcellular location">
    <subcellularLocation>
        <location evidence="2">Cell membrane</location>
        <topology evidence="2">Single-pass type II membrane protein</topology>
    </subcellularLocation>
</comment>
<keyword evidence="11" id="KW-0328">Glycosyltransferase</keyword>
<feature type="compositionally biased region" description="Basic and acidic residues" evidence="27">
    <location>
        <begin position="723"/>
        <end position="737"/>
    </location>
</feature>
<comment type="similarity">
    <text evidence="4">In the C-terminal section; belongs to the transpeptidase family.</text>
</comment>
<comment type="catalytic activity">
    <reaction evidence="23">
        <text>Preferential cleavage: (Ac)2-L-Lys-D-Ala-|-D-Ala. Also transpeptidation of peptidyl-alanyl moieties that are N-acyl substituents of D-alanine.</text>
        <dbReference type="EC" id="3.4.16.4"/>
    </reaction>
</comment>
<evidence type="ECO:0000256" key="25">
    <source>
        <dbReference type="ARBA" id="ARBA00049902"/>
    </source>
</evidence>
<dbReference type="Proteomes" id="UP000256329">
    <property type="component" value="Unassembled WGS sequence"/>
</dbReference>
<dbReference type="InterPro" id="IPR012338">
    <property type="entry name" value="Beta-lactam/transpept-like"/>
</dbReference>
<keyword evidence="22" id="KW-0961">Cell wall biogenesis/degradation</keyword>
<dbReference type="PANTHER" id="PTHR32282">
    <property type="entry name" value="BINDING PROTEIN TRANSPEPTIDASE, PUTATIVE-RELATED"/>
    <property type="match status" value="1"/>
</dbReference>
<dbReference type="GO" id="GO:0009252">
    <property type="term" value="P:peptidoglycan biosynthetic process"/>
    <property type="evidence" value="ECO:0007669"/>
    <property type="project" value="UniProtKB-UniPathway"/>
</dbReference>
<keyword evidence="8" id="KW-1003">Cell membrane</keyword>
<keyword evidence="10" id="KW-0645">Protease</keyword>
<dbReference type="InterPro" id="IPR023346">
    <property type="entry name" value="Lysozyme-like_dom_sf"/>
</dbReference>
<evidence type="ECO:0000256" key="23">
    <source>
        <dbReference type="ARBA" id="ARBA00034000"/>
    </source>
</evidence>
<dbReference type="RefSeq" id="WP_115792529.1">
    <property type="nucleotide sequence ID" value="NZ_QSLN01000006.1"/>
</dbReference>
<evidence type="ECO:0000256" key="8">
    <source>
        <dbReference type="ARBA" id="ARBA00022475"/>
    </source>
</evidence>
<keyword evidence="15" id="KW-0133">Cell shape</keyword>
<keyword evidence="31" id="KW-1185">Reference proteome</keyword>
<dbReference type="Pfam" id="PF00912">
    <property type="entry name" value="Transgly"/>
    <property type="match status" value="1"/>
</dbReference>
<evidence type="ECO:0000256" key="22">
    <source>
        <dbReference type="ARBA" id="ARBA00023316"/>
    </source>
</evidence>
<keyword evidence="14" id="KW-0378">Hydrolase</keyword>
<evidence type="ECO:0000256" key="19">
    <source>
        <dbReference type="ARBA" id="ARBA00023136"/>
    </source>
</evidence>
<dbReference type="GO" id="GO:0046677">
    <property type="term" value="P:response to antibiotic"/>
    <property type="evidence" value="ECO:0007669"/>
    <property type="project" value="UniProtKB-KW"/>
</dbReference>
<dbReference type="GO" id="GO:0030288">
    <property type="term" value="C:outer membrane-bounded periplasmic space"/>
    <property type="evidence" value="ECO:0007669"/>
    <property type="project" value="TreeGrafter"/>
</dbReference>
<dbReference type="GO" id="GO:0008955">
    <property type="term" value="F:peptidoglycan glycosyltransferase activity"/>
    <property type="evidence" value="ECO:0007669"/>
    <property type="project" value="UniProtKB-EC"/>
</dbReference>
<evidence type="ECO:0000256" key="11">
    <source>
        <dbReference type="ARBA" id="ARBA00022676"/>
    </source>
</evidence>
<evidence type="ECO:0000256" key="27">
    <source>
        <dbReference type="SAM" id="MobiDB-lite"/>
    </source>
</evidence>
<dbReference type="FunFam" id="1.10.3810.10:FF:000001">
    <property type="entry name" value="Penicillin-binding protein 1A"/>
    <property type="match status" value="1"/>
</dbReference>
<dbReference type="Gene3D" id="3.40.710.10">
    <property type="entry name" value="DD-peptidase/beta-lactamase superfamily"/>
    <property type="match status" value="1"/>
</dbReference>
<evidence type="ECO:0000259" key="28">
    <source>
        <dbReference type="Pfam" id="PF00905"/>
    </source>
</evidence>
<dbReference type="NCBIfam" id="TIGR02074">
    <property type="entry name" value="PBP_1a_fam"/>
    <property type="match status" value="1"/>
</dbReference>
<feature type="domain" description="Glycosyl transferase family 51" evidence="29">
    <location>
        <begin position="62"/>
        <end position="236"/>
    </location>
</feature>
<evidence type="ECO:0000256" key="16">
    <source>
        <dbReference type="ARBA" id="ARBA00022968"/>
    </source>
</evidence>
<name>A0A3D8P5E4_9THEO</name>
<dbReference type="InterPro" id="IPR001460">
    <property type="entry name" value="PCN-bd_Tpept"/>
</dbReference>
<dbReference type="EC" id="3.4.16.4" evidence="6"/>
<proteinExistence type="inferred from homology"/>
<dbReference type="OrthoDB" id="9766909at2"/>
<dbReference type="EC" id="2.4.99.28" evidence="24"/>
<keyword evidence="18" id="KW-1133">Transmembrane helix</keyword>
<evidence type="ECO:0000313" key="30">
    <source>
        <dbReference type="EMBL" id="RDV83200.1"/>
    </source>
</evidence>
<keyword evidence="16" id="KW-0735">Signal-anchor</keyword>
<dbReference type="SUPFAM" id="SSF53955">
    <property type="entry name" value="Lysozyme-like"/>
    <property type="match status" value="1"/>
</dbReference>
<protein>
    <recommendedName>
        <fullName evidence="7">Penicillin-binding protein 1A</fullName>
        <ecNumber evidence="24">2.4.99.28</ecNumber>
        <ecNumber evidence="6">3.4.16.4</ecNumber>
    </recommendedName>
</protein>
<dbReference type="GO" id="GO:0006508">
    <property type="term" value="P:proteolysis"/>
    <property type="evidence" value="ECO:0007669"/>
    <property type="project" value="UniProtKB-KW"/>
</dbReference>
<dbReference type="GO" id="GO:0005886">
    <property type="term" value="C:plasma membrane"/>
    <property type="evidence" value="ECO:0007669"/>
    <property type="project" value="UniProtKB-SubCell"/>
</dbReference>
<dbReference type="GO" id="GO:0008658">
    <property type="term" value="F:penicillin binding"/>
    <property type="evidence" value="ECO:0007669"/>
    <property type="project" value="InterPro"/>
</dbReference>
<dbReference type="InterPro" id="IPR036950">
    <property type="entry name" value="PBP_transglycosylase"/>
</dbReference>
<evidence type="ECO:0000256" key="12">
    <source>
        <dbReference type="ARBA" id="ARBA00022679"/>
    </source>
</evidence>
<dbReference type="Gene3D" id="1.10.3810.10">
    <property type="entry name" value="Biosynthetic peptidoglycan transglycosylase-like"/>
    <property type="match status" value="1"/>
</dbReference>
<comment type="catalytic activity">
    <reaction evidence="25">
        <text>[GlcNAc-(1-&gt;4)-Mur2Ac(oyl-L-Ala-gamma-D-Glu-L-Lys-D-Ala-D-Ala)](n)-di-trans,octa-cis-undecaprenyl diphosphate + beta-D-GlcNAc-(1-&gt;4)-Mur2Ac(oyl-L-Ala-gamma-D-Glu-L-Lys-D-Ala-D-Ala)-di-trans,octa-cis-undecaprenyl diphosphate = [GlcNAc-(1-&gt;4)-Mur2Ac(oyl-L-Ala-gamma-D-Glu-L-Lys-D-Ala-D-Ala)](n+1)-di-trans,octa-cis-undecaprenyl diphosphate + di-trans,octa-cis-undecaprenyl diphosphate + H(+)</text>
        <dbReference type="Rhea" id="RHEA:23708"/>
        <dbReference type="Rhea" id="RHEA-COMP:9602"/>
        <dbReference type="Rhea" id="RHEA-COMP:9603"/>
        <dbReference type="ChEBI" id="CHEBI:15378"/>
        <dbReference type="ChEBI" id="CHEBI:58405"/>
        <dbReference type="ChEBI" id="CHEBI:60033"/>
        <dbReference type="ChEBI" id="CHEBI:78435"/>
        <dbReference type="EC" id="2.4.99.28"/>
    </reaction>
</comment>
<evidence type="ECO:0000256" key="14">
    <source>
        <dbReference type="ARBA" id="ARBA00022801"/>
    </source>
</evidence>
<evidence type="ECO:0000256" key="13">
    <source>
        <dbReference type="ARBA" id="ARBA00022692"/>
    </source>
</evidence>
<evidence type="ECO:0000256" key="7">
    <source>
        <dbReference type="ARBA" id="ARBA00018638"/>
    </source>
</evidence>
<comment type="function">
    <text evidence="1">Cell wall formation. Synthesis of cross-linked peptidoglycan from the lipid intermediates. The enzyme has a penicillin-insensitive transglycosylase N-terminal domain (formation of linear glycan strands) and a penicillin-sensitive transpeptidase C-terminal domain (cross-linking of the peptide subunits).</text>
</comment>
<dbReference type="UniPathway" id="UPA00219"/>
<feature type="domain" description="Penicillin-binding protein transpeptidase" evidence="28">
    <location>
        <begin position="333"/>
        <end position="603"/>
    </location>
</feature>
<evidence type="ECO:0000256" key="17">
    <source>
        <dbReference type="ARBA" id="ARBA00022984"/>
    </source>
</evidence>
<keyword evidence="9" id="KW-0121">Carboxypeptidase</keyword>
<dbReference type="InterPro" id="IPR001264">
    <property type="entry name" value="Glyco_trans_51"/>
</dbReference>
<accession>A0A3D8P5E4</accession>
<evidence type="ECO:0000256" key="5">
    <source>
        <dbReference type="ARBA" id="ARBA00007739"/>
    </source>
</evidence>
<evidence type="ECO:0000256" key="2">
    <source>
        <dbReference type="ARBA" id="ARBA00004401"/>
    </source>
</evidence>
<evidence type="ECO:0000256" key="20">
    <source>
        <dbReference type="ARBA" id="ARBA00023251"/>
    </source>
</evidence>
<evidence type="ECO:0000256" key="4">
    <source>
        <dbReference type="ARBA" id="ARBA00007090"/>
    </source>
</evidence>
<comment type="similarity">
    <text evidence="5">In the N-terminal section; belongs to the glycosyltransferase 51 family.</text>
</comment>
<comment type="pathway">
    <text evidence="3">Cell wall biogenesis; peptidoglycan biosynthesis.</text>
</comment>
<evidence type="ECO:0000256" key="24">
    <source>
        <dbReference type="ARBA" id="ARBA00044770"/>
    </source>
</evidence>
<feature type="region of interest" description="Disordered" evidence="27">
    <location>
        <begin position="711"/>
        <end position="763"/>
    </location>
</feature>
<dbReference type="GO" id="GO:0071555">
    <property type="term" value="P:cell wall organization"/>
    <property type="evidence" value="ECO:0007669"/>
    <property type="project" value="UniProtKB-KW"/>
</dbReference>
<evidence type="ECO:0000256" key="18">
    <source>
        <dbReference type="ARBA" id="ARBA00022989"/>
    </source>
</evidence>
<evidence type="ECO:0000256" key="6">
    <source>
        <dbReference type="ARBA" id="ARBA00012448"/>
    </source>
</evidence>
<dbReference type="GO" id="GO:0008360">
    <property type="term" value="P:regulation of cell shape"/>
    <property type="evidence" value="ECO:0007669"/>
    <property type="project" value="UniProtKB-KW"/>
</dbReference>
<gene>
    <name evidence="30" type="ORF">DXX99_05635</name>
</gene>
<evidence type="ECO:0000256" key="9">
    <source>
        <dbReference type="ARBA" id="ARBA00022645"/>
    </source>
</evidence>
<evidence type="ECO:0000313" key="31">
    <source>
        <dbReference type="Proteomes" id="UP000256329"/>
    </source>
</evidence>
<dbReference type="SUPFAM" id="SSF56601">
    <property type="entry name" value="beta-lactamase/transpeptidase-like"/>
    <property type="match status" value="1"/>
</dbReference>
<keyword evidence="17" id="KW-0573">Peptidoglycan synthesis</keyword>
<evidence type="ECO:0000259" key="29">
    <source>
        <dbReference type="Pfam" id="PF00912"/>
    </source>
</evidence>
<dbReference type="GO" id="GO:0009002">
    <property type="term" value="F:serine-type D-Ala-D-Ala carboxypeptidase activity"/>
    <property type="evidence" value="ECO:0007669"/>
    <property type="project" value="UniProtKB-EC"/>
</dbReference>
<dbReference type="Pfam" id="PF00905">
    <property type="entry name" value="Transpeptidase"/>
    <property type="match status" value="1"/>
</dbReference>
<evidence type="ECO:0000256" key="1">
    <source>
        <dbReference type="ARBA" id="ARBA00002624"/>
    </source>
</evidence>
<organism evidence="30 31">
    <name type="scientific">Ammonifex thiophilus</name>
    <dbReference type="NCBI Taxonomy" id="444093"/>
    <lineage>
        <taxon>Bacteria</taxon>
        <taxon>Bacillati</taxon>
        <taxon>Bacillota</taxon>
        <taxon>Clostridia</taxon>
        <taxon>Thermoanaerobacterales</taxon>
        <taxon>Thermoanaerobacteraceae</taxon>
        <taxon>Ammonifex</taxon>
    </lineage>
</organism>
<reference evidence="30 31" key="1">
    <citation type="submission" date="2018-08" db="EMBL/GenBank/DDBJ databases">
        <title>Form III RuBisCO-mediated autotrophy in Thermodesulfobium bacteria.</title>
        <authorList>
            <person name="Toshchakov S.V."/>
            <person name="Kublanov I.V."/>
            <person name="Frolov E."/>
            <person name="Bonch-Osmolovskaya E.A."/>
            <person name="Tourova T.P."/>
            <person name="Chernych N.A."/>
            <person name="Lebedinsky A.V."/>
        </authorList>
    </citation>
    <scope>NUCLEOTIDE SEQUENCE [LARGE SCALE GENOMIC DNA]</scope>
    <source>
        <strain evidence="30 31">SR</strain>
    </source>
</reference>
<dbReference type="AlphaFoldDB" id="A0A3D8P5E4"/>
<keyword evidence="19" id="KW-0472">Membrane</keyword>
<keyword evidence="20" id="KW-0046">Antibiotic resistance</keyword>